<evidence type="ECO:0000313" key="2">
    <source>
        <dbReference type="EMBL" id="PVD31773.1"/>
    </source>
</evidence>
<feature type="region of interest" description="Disordered" evidence="1">
    <location>
        <begin position="106"/>
        <end position="165"/>
    </location>
</feature>
<accession>A0A2T7PEC8</accession>
<reference evidence="2 3" key="1">
    <citation type="submission" date="2018-04" db="EMBL/GenBank/DDBJ databases">
        <title>The genome of golden apple snail Pomacea canaliculata provides insight into stress tolerance and invasive adaptation.</title>
        <authorList>
            <person name="Liu C."/>
            <person name="Liu B."/>
            <person name="Ren Y."/>
            <person name="Zhang Y."/>
            <person name="Wang H."/>
            <person name="Li S."/>
            <person name="Jiang F."/>
            <person name="Yin L."/>
            <person name="Zhang G."/>
            <person name="Qian W."/>
            <person name="Fan W."/>
        </authorList>
    </citation>
    <scope>NUCLEOTIDE SEQUENCE [LARGE SCALE GENOMIC DNA]</scope>
    <source>
        <strain evidence="2">SZHN2017</strain>
        <tissue evidence="2">Muscle</tissue>
    </source>
</reference>
<protein>
    <submittedName>
        <fullName evidence="2">Uncharacterized protein</fullName>
    </submittedName>
</protein>
<evidence type="ECO:0000256" key="1">
    <source>
        <dbReference type="SAM" id="MobiDB-lite"/>
    </source>
</evidence>
<evidence type="ECO:0000313" key="3">
    <source>
        <dbReference type="Proteomes" id="UP000245119"/>
    </source>
</evidence>
<proteinExistence type="predicted"/>
<name>A0A2T7PEC8_POMCA</name>
<dbReference type="AlphaFoldDB" id="A0A2T7PEC8"/>
<feature type="compositionally biased region" description="Basic and acidic residues" evidence="1">
    <location>
        <begin position="113"/>
        <end position="126"/>
    </location>
</feature>
<keyword evidence="3" id="KW-1185">Reference proteome</keyword>
<dbReference type="Proteomes" id="UP000245119">
    <property type="component" value="Linkage Group LG4"/>
</dbReference>
<sequence>MGKRHVVTWDKQFETLKTAEPGATDRTSRVTVILSSDEFPPMADYKVHKYEPRKYSTKISIDPKVKFYEPVQSANTYKPLINRPIEQKKTELRTYDKVKKYDSYSEYVPPWSRGKEKGKKTVKEAEPPPPPPPTQKKKQQQQQQQPPKVSFAPVTSSKVRTEQMRKVRMSLSVFKSLSWPSSRLEMVK</sequence>
<comment type="caution">
    <text evidence="2">The sequence shown here is derived from an EMBL/GenBank/DDBJ whole genome shotgun (WGS) entry which is preliminary data.</text>
</comment>
<gene>
    <name evidence="2" type="ORF">C0Q70_07191</name>
</gene>
<organism evidence="2 3">
    <name type="scientific">Pomacea canaliculata</name>
    <name type="common">Golden apple snail</name>
    <dbReference type="NCBI Taxonomy" id="400727"/>
    <lineage>
        <taxon>Eukaryota</taxon>
        <taxon>Metazoa</taxon>
        <taxon>Spiralia</taxon>
        <taxon>Lophotrochozoa</taxon>
        <taxon>Mollusca</taxon>
        <taxon>Gastropoda</taxon>
        <taxon>Caenogastropoda</taxon>
        <taxon>Architaenioglossa</taxon>
        <taxon>Ampullarioidea</taxon>
        <taxon>Ampullariidae</taxon>
        <taxon>Pomacea</taxon>
    </lineage>
</organism>
<dbReference type="EMBL" id="PZQS01000004">
    <property type="protein sequence ID" value="PVD31773.1"/>
    <property type="molecule type" value="Genomic_DNA"/>
</dbReference>